<dbReference type="Proteomes" id="UP000597762">
    <property type="component" value="Unassembled WGS sequence"/>
</dbReference>
<comment type="caution">
    <text evidence="2">The sequence shown here is derived from an EMBL/GenBank/DDBJ whole genome shotgun (WGS) entry which is preliminary data.</text>
</comment>
<accession>A0A812CGR8</accession>
<feature type="chain" id="PRO_5032768328" evidence="1">
    <location>
        <begin position="35"/>
        <end position="272"/>
    </location>
</feature>
<evidence type="ECO:0000313" key="3">
    <source>
        <dbReference type="Proteomes" id="UP000597762"/>
    </source>
</evidence>
<keyword evidence="3" id="KW-1185">Reference proteome</keyword>
<sequence>MSSLSCCPSTYTMSQWRWSTASVWLLAGAGGAAASSSSSTSSRISYSEAIKWYHLFLSILLDKGCTQDLPPTVPHCSLRDCHPGLGYQVGGVLQSQLLQVVCDGTSITSFLSGYFTKICPSGVLRVLAARWVLQMSNSRTAFSGRFHERRCLLTLGTKSSKNQLLKISAVIQLLAELEYSTERVAIFKWWMHLGDKNFLNQELQLVGPSSIAGEQNGDVVLCLLEALGLVDVILHGQGSVRERLVELLLGLGLLHQELLQLRWEGVCCLCVG</sequence>
<feature type="signal peptide" evidence="1">
    <location>
        <begin position="1"/>
        <end position="34"/>
    </location>
</feature>
<dbReference type="AlphaFoldDB" id="A0A812CGR8"/>
<proteinExistence type="predicted"/>
<dbReference type="EMBL" id="CAHIKZ030001393">
    <property type="protein sequence ID" value="CAE1262594.1"/>
    <property type="molecule type" value="Genomic_DNA"/>
</dbReference>
<organism evidence="2 3">
    <name type="scientific">Acanthosepion pharaonis</name>
    <name type="common">Pharaoh cuttlefish</name>
    <name type="synonym">Sepia pharaonis</name>
    <dbReference type="NCBI Taxonomy" id="158019"/>
    <lineage>
        <taxon>Eukaryota</taxon>
        <taxon>Metazoa</taxon>
        <taxon>Spiralia</taxon>
        <taxon>Lophotrochozoa</taxon>
        <taxon>Mollusca</taxon>
        <taxon>Cephalopoda</taxon>
        <taxon>Coleoidea</taxon>
        <taxon>Decapodiformes</taxon>
        <taxon>Sepiida</taxon>
        <taxon>Sepiina</taxon>
        <taxon>Sepiidae</taxon>
        <taxon>Acanthosepion</taxon>
    </lineage>
</organism>
<gene>
    <name evidence="2" type="ORF">SPHA_33308</name>
</gene>
<keyword evidence="1" id="KW-0732">Signal</keyword>
<name>A0A812CGR8_ACAPH</name>
<evidence type="ECO:0000256" key="1">
    <source>
        <dbReference type="SAM" id="SignalP"/>
    </source>
</evidence>
<reference evidence="2" key="1">
    <citation type="submission" date="2021-01" db="EMBL/GenBank/DDBJ databases">
        <authorList>
            <person name="Li R."/>
            <person name="Bekaert M."/>
        </authorList>
    </citation>
    <scope>NUCLEOTIDE SEQUENCE</scope>
    <source>
        <strain evidence="2">Farmed</strain>
    </source>
</reference>
<protein>
    <submittedName>
        <fullName evidence="2">Uncharacterized protein</fullName>
    </submittedName>
</protein>
<evidence type="ECO:0000313" key="2">
    <source>
        <dbReference type="EMBL" id="CAE1262594.1"/>
    </source>
</evidence>